<gene>
    <name evidence="1" type="ORF">EFW17_09360</name>
</gene>
<dbReference type="Proteomes" id="UP000269198">
    <property type="component" value="Unassembled WGS sequence"/>
</dbReference>
<dbReference type="RefSeq" id="WP_123200936.1">
    <property type="nucleotide sequence ID" value="NZ_RJMB01000007.1"/>
</dbReference>
<name>A0A3N0EBS4_9ACTN</name>
<protein>
    <submittedName>
        <fullName evidence="1">Uncharacterized protein</fullName>
    </submittedName>
</protein>
<evidence type="ECO:0000313" key="2">
    <source>
        <dbReference type="Proteomes" id="UP000269198"/>
    </source>
</evidence>
<proteinExistence type="predicted"/>
<dbReference type="AlphaFoldDB" id="A0A3N0EBS4"/>
<accession>A0A3N0EBS4</accession>
<sequence length="60" mass="6335">MVEETGEGEGRALPWRVVDLGITYVHDLVEDREAAHGGATLPWGGVGLTTAVVPEGRIPP</sequence>
<dbReference type="OrthoDB" id="3396564at2"/>
<keyword evidence="2" id="KW-1185">Reference proteome</keyword>
<organism evidence="1 2">
    <name type="scientific">Halostreptopolyspora alba</name>
    <dbReference type="NCBI Taxonomy" id="2487137"/>
    <lineage>
        <taxon>Bacteria</taxon>
        <taxon>Bacillati</taxon>
        <taxon>Actinomycetota</taxon>
        <taxon>Actinomycetes</taxon>
        <taxon>Streptosporangiales</taxon>
        <taxon>Nocardiopsidaceae</taxon>
        <taxon>Halostreptopolyspora</taxon>
    </lineage>
</organism>
<reference evidence="1 2" key="1">
    <citation type="submission" date="2018-11" db="EMBL/GenBank/DDBJ databases">
        <title>The genome draft of YIM 96095.</title>
        <authorList>
            <person name="Tang S.-K."/>
            <person name="Chunyu W.-X."/>
            <person name="Feng Y.-Z."/>
        </authorList>
    </citation>
    <scope>NUCLEOTIDE SEQUENCE [LARGE SCALE GENOMIC DNA]</scope>
    <source>
        <strain evidence="1 2">YIM 96095</strain>
    </source>
</reference>
<dbReference type="EMBL" id="RJMB01000007">
    <property type="protein sequence ID" value="RNL85281.1"/>
    <property type="molecule type" value="Genomic_DNA"/>
</dbReference>
<evidence type="ECO:0000313" key="1">
    <source>
        <dbReference type="EMBL" id="RNL85281.1"/>
    </source>
</evidence>
<comment type="caution">
    <text evidence="1">The sequence shown here is derived from an EMBL/GenBank/DDBJ whole genome shotgun (WGS) entry which is preliminary data.</text>
</comment>